<dbReference type="OrthoDB" id="6268107at2759"/>
<feature type="region of interest" description="Disordered" evidence="1">
    <location>
        <begin position="261"/>
        <end position="281"/>
    </location>
</feature>
<organism evidence="2 3">
    <name type="scientific">Taenia asiatica</name>
    <name type="common">Asian tapeworm</name>
    <dbReference type="NCBI Taxonomy" id="60517"/>
    <lineage>
        <taxon>Eukaryota</taxon>
        <taxon>Metazoa</taxon>
        <taxon>Spiralia</taxon>
        <taxon>Lophotrochozoa</taxon>
        <taxon>Platyhelminthes</taxon>
        <taxon>Cestoda</taxon>
        <taxon>Eucestoda</taxon>
        <taxon>Cyclophyllidea</taxon>
        <taxon>Taeniidae</taxon>
        <taxon>Taenia</taxon>
    </lineage>
</organism>
<reference evidence="2 3" key="1">
    <citation type="submission" date="2018-11" db="EMBL/GenBank/DDBJ databases">
        <authorList>
            <consortium name="Pathogen Informatics"/>
        </authorList>
    </citation>
    <scope>NUCLEOTIDE SEQUENCE [LARGE SCALE GENOMIC DNA]</scope>
</reference>
<evidence type="ECO:0000313" key="2">
    <source>
        <dbReference type="EMBL" id="VDK26867.1"/>
    </source>
</evidence>
<feature type="region of interest" description="Disordered" evidence="1">
    <location>
        <begin position="135"/>
        <end position="163"/>
    </location>
</feature>
<dbReference type="EMBL" id="UYRS01004750">
    <property type="protein sequence ID" value="VDK26867.1"/>
    <property type="molecule type" value="Genomic_DNA"/>
</dbReference>
<proteinExistence type="predicted"/>
<dbReference type="Proteomes" id="UP000282613">
    <property type="component" value="Unassembled WGS sequence"/>
</dbReference>
<accession>A0A3P6P0C2</accession>
<evidence type="ECO:0000313" key="3">
    <source>
        <dbReference type="Proteomes" id="UP000282613"/>
    </source>
</evidence>
<gene>
    <name evidence="2" type="ORF">TASK_LOCUS3006</name>
</gene>
<protein>
    <submittedName>
        <fullName evidence="2">Uncharacterized protein</fullName>
    </submittedName>
</protein>
<sequence length="305" mass="32958">MMQQRQQQQQQQQNQQLYLRSPDASIPMASTAQCLKSTSLRSPTRFAQITAAPGFTPSAVVFRNYRVTGAESNYQTAGSSMPSQKHTFQQPDCQYTSSGGGVGGGGACMSSNNSSLLSKTSDLIDTSGEMIRMSDTSNGKCGRQGENSSEFSDAIPQDVSPSSYQRLLHEGGAPTAVSQYVIHLPNSCSPLTFENHHPMEVHKKRGICPLSPTSGGVANFVTPTHLGRPATTGRPFFRSRSIDSNLDNLSSSLYHPVMFSPGDTTREDRSLHQGVAPPPLAAPEKRLNFITNTKTLSPEIRGSFV</sequence>
<dbReference type="AlphaFoldDB" id="A0A3P6P0C2"/>
<name>A0A3P6P0C2_TAEAS</name>
<evidence type="ECO:0000256" key="1">
    <source>
        <dbReference type="SAM" id="MobiDB-lite"/>
    </source>
</evidence>
<keyword evidence="3" id="KW-1185">Reference proteome</keyword>
<feature type="compositionally biased region" description="Polar residues" evidence="1">
    <location>
        <begin position="135"/>
        <end position="151"/>
    </location>
</feature>